<organism evidence="1 2">
    <name type="scientific">Cerasibacillus quisquiliarum</name>
    <dbReference type="NCBI Taxonomy" id="227865"/>
    <lineage>
        <taxon>Bacteria</taxon>
        <taxon>Bacillati</taxon>
        <taxon>Bacillota</taxon>
        <taxon>Bacilli</taxon>
        <taxon>Bacillales</taxon>
        <taxon>Bacillaceae</taxon>
        <taxon>Cerasibacillus</taxon>
    </lineage>
</organism>
<protein>
    <submittedName>
        <fullName evidence="1">Uncharacterized protein</fullName>
    </submittedName>
</protein>
<evidence type="ECO:0000313" key="2">
    <source>
        <dbReference type="Proteomes" id="UP000321491"/>
    </source>
</evidence>
<evidence type="ECO:0000313" key="1">
    <source>
        <dbReference type="EMBL" id="GEN30148.1"/>
    </source>
</evidence>
<proteinExistence type="predicted"/>
<reference evidence="1 2" key="1">
    <citation type="submission" date="2019-07" db="EMBL/GenBank/DDBJ databases">
        <title>Whole genome shotgun sequence of Cerasibacillus quisquiliarum NBRC 102429.</title>
        <authorList>
            <person name="Hosoyama A."/>
            <person name="Uohara A."/>
            <person name="Ohji S."/>
            <person name="Ichikawa N."/>
        </authorList>
    </citation>
    <scope>NUCLEOTIDE SEQUENCE [LARGE SCALE GENOMIC DNA]</scope>
    <source>
        <strain evidence="1 2">NBRC 102429</strain>
    </source>
</reference>
<dbReference type="EMBL" id="BJXW01000005">
    <property type="protein sequence ID" value="GEN30148.1"/>
    <property type="molecule type" value="Genomic_DNA"/>
</dbReference>
<dbReference type="AlphaFoldDB" id="A0A511UWM2"/>
<sequence>MIVKKLPIPIITITEITKLNMPMLFAKNNIGMFFYKKITDDYEKYNVMFNIGNKLLKKPKKC</sequence>
<dbReference type="Proteomes" id="UP000321491">
    <property type="component" value="Unassembled WGS sequence"/>
</dbReference>
<accession>A0A511UWM2</accession>
<gene>
    <name evidence="1" type="ORF">CQU01_03860</name>
</gene>
<comment type="caution">
    <text evidence="1">The sequence shown here is derived from an EMBL/GenBank/DDBJ whole genome shotgun (WGS) entry which is preliminary data.</text>
</comment>
<name>A0A511UWM2_9BACI</name>
<keyword evidence="2" id="KW-1185">Reference proteome</keyword>